<dbReference type="OrthoDB" id="10009582at2"/>
<comment type="caution">
    <text evidence="1">The sequence shown here is derived from an EMBL/GenBank/DDBJ whole genome shotgun (WGS) entry which is preliminary data.</text>
</comment>
<name>A0A4Y8WV63_9MICC</name>
<accession>A0A4Y8WV63</accession>
<dbReference type="PROSITE" id="PS51257">
    <property type="entry name" value="PROKAR_LIPOPROTEIN"/>
    <property type="match status" value="1"/>
</dbReference>
<organism evidence="1 2">
    <name type="scientific">Micrococcus flavus</name>
    <dbReference type="NCBI Taxonomy" id="384602"/>
    <lineage>
        <taxon>Bacteria</taxon>
        <taxon>Bacillati</taxon>
        <taxon>Actinomycetota</taxon>
        <taxon>Actinomycetes</taxon>
        <taxon>Micrococcales</taxon>
        <taxon>Micrococcaceae</taxon>
        <taxon>Micrococcus</taxon>
    </lineage>
</organism>
<dbReference type="Proteomes" id="UP000560081">
    <property type="component" value="Unassembled WGS sequence"/>
</dbReference>
<evidence type="ECO:0000313" key="2">
    <source>
        <dbReference type="Proteomes" id="UP000560081"/>
    </source>
</evidence>
<proteinExistence type="predicted"/>
<dbReference type="RefSeq" id="WP_135031012.1">
    <property type="nucleotide sequence ID" value="NZ_BMLA01000028.1"/>
</dbReference>
<sequence length="152" mass="15834">MKRSTLALTAAALVLTGCASGEIEPTATVTETVAAPTAIDRPDPLSSCTVDVRTTPGAEHPNEAVIACGDDPITLSGDFRDQTMNRYDPATARGVQRVMIVGREARVWTGECLLTHHLDADGTSACTPSGANAPADPDHIGPTPKAEQRNDA</sequence>
<reference evidence="1 2" key="1">
    <citation type="submission" date="2020-08" db="EMBL/GenBank/DDBJ databases">
        <title>Sequencing the genomes of 1000 actinobacteria strains.</title>
        <authorList>
            <person name="Klenk H.-P."/>
        </authorList>
    </citation>
    <scope>NUCLEOTIDE SEQUENCE [LARGE SCALE GENOMIC DNA]</scope>
    <source>
        <strain evidence="1 2">DSM 19079</strain>
    </source>
</reference>
<protein>
    <submittedName>
        <fullName evidence="1">Uncharacterized protein</fullName>
    </submittedName>
</protein>
<dbReference type="AlphaFoldDB" id="A0A4Y8WV63"/>
<keyword evidence="2" id="KW-1185">Reference proteome</keyword>
<gene>
    <name evidence="1" type="ORF">BJ976_002382</name>
</gene>
<dbReference type="EMBL" id="JACHMC010000002">
    <property type="protein sequence ID" value="MBB4883974.1"/>
    <property type="molecule type" value="Genomic_DNA"/>
</dbReference>
<evidence type="ECO:0000313" key="1">
    <source>
        <dbReference type="EMBL" id="MBB4883974.1"/>
    </source>
</evidence>